<feature type="domain" description="Antitoxin SocA-like Panacea" evidence="1">
    <location>
        <begin position="28"/>
        <end position="134"/>
    </location>
</feature>
<dbReference type="InterPro" id="IPR025272">
    <property type="entry name" value="SocA_Panacea"/>
</dbReference>
<gene>
    <name evidence="2" type="ordered locus">Bsel_0783</name>
</gene>
<dbReference type="Pfam" id="PF13274">
    <property type="entry name" value="SocA_Panacea"/>
    <property type="match status" value="1"/>
</dbReference>
<sequence>MYNTISDVLLYFINKYPYPDELSKTRITKMVYLADLYKTQVIGEQLTEIKWYFDHYGPYVSDVYDAAKKDNRISFENTFSAFGHPKTVIRKNNTQEDLEYLYLEEEDKKILDQVIEETKYLNWTDFIDFVYNTKPIITNDKYNYLDLKSEN</sequence>
<evidence type="ECO:0000259" key="1">
    <source>
        <dbReference type="Pfam" id="PF13274"/>
    </source>
</evidence>
<dbReference type="KEGG" id="bse:Bsel_0783"/>
<dbReference type="Proteomes" id="UP000000271">
    <property type="component" value="Chromosome"/>
</dbReference>
<dbReference type="eggNOG" id="ENOG5032SI3">
    <property type="taxonomic scope" value="Bacteria"/>
</dbReference>
<dbReference type="EMBL" id="CP001791">
    <property type="protein sequence ID" value="ADH98312.1"/>
    <property type="molecule type" value="Genomic_DNA"/>
</dbReference>
<evidence type="ECO:0000313" key="3">
    <source>
        <dbReference type="Proteomes" id="UP000000271"/>
    </source>
</evidence>
<dbReference type="HOGENOM" id="CLU_141088_0_0_9"/>
<organism evidence="2 3">
    <name type="scientific">Bacillus selenitireducens (strain ATCC 700615 / DSM 15326 / MLS10)</name>
    <dbReference type="NCBI Taxonomy" id="439292"/>
    <lineage>
        <taxon>Bacteria</taxon>
        <taxon>Bacillati</taxon>
        <taxon>Bacillota</taxon>
        <taxon>Bacilli</taxon>
        <taxon>Bacillales</taxon>
        <taxon>Bacillaceae</taxon>
        <taxon>Salisediminibacterium</taxon>
    </lineage>
</organism>
<dbReference type="STRING" id="439292.Bsel_0783"/>
<proteinExistence type="predicted"/>
<name>D6XZD8_BACIE</name>
<keyword evidence="3" id="KW-1185">Reference proteome</keyword>
<accession>D6XZD8</accession>
<dbReference type="AlphaFoldDB" id="D6XZD8"/>
<reference evidence="2" key="1">
    <citation type="submission" date="2009-10" db="EMBL/GenBank/DDBJ databases">
        <title>Complete sequence of Bacillus selenitireducens MLS10.</title>
        <authorList>
            <consortium name="US DOE Joint Genome Institute"/>
            <person name="Lucas S."/>
            <person name="Copeland A."/>
            <person name="Lapidus A."/>
            <person name="Glavina del Rio T."/>
            <person name="Dalin E."/>
            <person name="Tice H."/>
            <person name="Bruce D."/>
            <person name="Goodwin L."/>
            <person name="Pitluck S."/>
            <person name="Sims D."/>
            <person name="Brettin T."/>
            <person name="Detter J.C."/>
            <person name="Han C."/>
            <person name="Larimer F."/>
            <person name="Land M."/>
            <person name="Hauser L."/>
            <person name="Kyrpides N."/>
            <person name="Ovchinnikova G."/>
            <person name="Stolz J."/>
        </authorList>
    </citation>
    <scope>NUCLEOTIDE SEQUENCE [LARGE SCALE GENOMIC DNA]</scope>
    <source>
        <strain evidence="2">MLS10</strain>
    </source>
</reference>
<protein>
    <recommendedName>
        <fullName evidence="1">Antitoxin SocA-like Panacea domain-containing protein</fullName>
    </recommendedName>
</protein>
<evidence type="ECO:0000313" key="2">
    <source>
        <dbReference type="EMBL" id="ADH98312.1"/>
    </source>
</evidence>
<dbReference type="RefSeq" id="WP_013171741.1">
    <property type="nucleotide sequence ID" value="NC_014219.1"/>
</dbReference>
<dbReference type="OrthoDB" id="5196093at2"/>